<protein>
    <submittedName>
        <fullName evidence="1">Uncharacterized protein</fullName>
    </submittedName>
</protein>
<geneLocation type="plasmid" evidence="1 2">
    <name>pJFP838A</name>
</geneLocation>
<dbReference type="PATRIC" id="fig|1502.177.peg.3415"/>
<dbReference type="AlphaFoldDB" id="A0A140GRG4"/>
<gene>
    <name evidence="1" type="ORF">JFP838_pA0207</name>
</gene>
<dbReference type="EMBL" id="CP013615">
    <property type="protein sequence ID" value="AMN31123.1"/>
    <property type="molecule type" value="Genomic_DNA"/>
</dbReference>
<proteinExistence type="predicted"/>
<evidence type="ECO:0000313" key="2">
    <source>
        <dbReference type="Proteomes" id="UP000070260"/>
    </source>
</evidence>
<evidence type="ECO:0000313" key="1">
    <source>
        <dbReference type="EMBL" id="AMN31123.1"/>
    </source>
</evidence>
<dbReference type="Proteomes" id="UP000070260">
    <property type="component" value="Plasmid pJFP838A"/>
</dbReference>
<accession>A0A140GRG4</accession>
<reference evidence="1 2" key="1">
    <citation type="journal article" date="2016" name="PLoS ONE">
        <title>Plasmid Characterization and Chromosome Analysis of Two netF+ Clostridium perfringens Isolates Associated with Foal and Canine Necrotizing Enteritis.</title>
        <authorList>
            <person name="Mehdizadeh Gohari I."/>
            <person name="Kropinski A.M."/>
            <person name="Weese S.J."/>
            <person name="Parreira V.R."/>
            <person name="Whitehead A.E."/>
            <person name="Boerlin P."/>
            <person name="Prescott J.F."/>
        </authorList>
    </citation>
    <scope>NUCLEOTIDE SEQUENCE [LARGE SCALE GENOMIC DNA]</scope>
    <source>
        <strain evidence="1 2">JP838</strain>
        <plasmid evidence="2">Plasmid pJFP838A</plasmid>
    </source>
</reference>
<keyword evidence="1" id="KW-0614">Plasmid</keyword>
<name>A0A140GRG4_CLOPF</name>
<sequence>MYIKESKMFKKREVEKDYYVYEGVGNPYVFAITDYGILRLEINPQLRENYKFIPDINIKSDIFKNNIIEEFEIQTTSYGSVNRYALADMIKSQQLAIEVVKELERIILPYQLGWISETNIDLEFKGFFIPKGTKFEIIELVEDENFKVFFHKLGDMENEECIQIMNADEIASIIQEDSEYEVAE</sequence>
<dbReference type="RefSeq" id="WP_061429721.1">
    <property type="nucleotide sequence ID" value="NZ_CATNZX010000001.1"/>
</dbReference>
<organism evidence="1 2">
    <name type="scientific">Clostridium perfringens</name>
    <dbReference type="NCBI Taxonomy" id="1502"/>
    <lineage>
        <taxon>Bacteria</taxon>
        <taxon>Bacillati</taxon>
        <taxon>Bacillota</taxon>
        <taxon>Clostridia</taxon>
        <taxon>Eubacteriales</taxon>
        <taxon>Clostridiaceae</taxon>
        <taxon>Clostridium</taxon>
    </lineage>
</organism>